<protein>
    <submittedName>
        <fullName evidence="1">Uncharacterized protein</fullName>
    </submittedName>
</protein>
<dbReference type="EMBL" id="NFKL01000012">
    <property type="protein sequence ID" value="OUP57664.1"/>
    <property type="molecule type" value="Genomic_DNA"/>
</dbReference>
<comment type="caution">
    <text evidence="1">The sequence shown here is derived from an EMBL/GenBank/DDBJ whole genome shotgun (WGS) entry which is preliminary data.</text>
</comment>
<proteinExistence type="predicted"/>
<evidence type="ECO:0000313" key="1">
    <source>
        <dbReference type="EMBL" id="OUP57664.1"/>
    </source>
</evidence>
<accession>A0A1Y4LLT4</accession>
<name>A0A1Y4LLT4_9FIRM</name>
<gene>
    <name evidence="1" type="ORF">B5F15_09410</name>
</gene>
<reference evidence="2" key="1">
    <citation type="submission" date="2017-04" db="EMBL/GenBank/DDBJ databases">
        <title>Function of individual gut microbiota members based on whole genome sequencing of pure cultures obtained from chicken caecum.</title>
        <authorList>
            <person name="Medvecky M."/>
            <person name="Cejkova D."/>
            <person name="Polansky O."/>
            <person name="Karasova D."/>
            <person name="Kubasova T."/>
            <person name="Cizek A."/>
            <person name="Rychlik I."/>
        </authorList>
    </citation>
    <scope>NUCLEOTIDE SEQUENCE [LARGE SCALE GENOMIC DNA]</scope>
    <source>
        <strain evidence="2">An179</strain>
    </source>
</reference>
<evidence type="ECO:0000313" key="2">
    <source>
        <dbReference type="Proteomes" id="UP000195326"/>
    </source>
</evidence>
<sequence length="95" mass="10992">MQQAAHDKAVQVESNILTQRALWLSAVSIADAFHAGPERMKRYFEALEENSEDFRRMMEEVDEDYAFEKLRLKAARVTGMDIQYLYTAIEGDDSE</sequence>
<dbReference type="AlphaFoldDB" id="A0A1Y4LLT4"/>
<dbReference type="Proteomes" id="UP000195326">
    <property type="component" value="Unassembled WGS sequence"/>
</dbReference>
<organism evidence="1 2">
    <name type="scientific">Butyricicoccus pullicaecorum</name>
    <dbReference type="NCBI Taxonomy" id="501571"/>
    <lineage>
        <taxon>Bacteria</taxon>
        <taxon>Bacillati</taxon>
        <taxon>Bacillota</taxon>
        <taxon>Clostridia</taxon>
        <taxon>Eubacteriales</taxon>
        <taxon>Butyricicoccaceae</taxon>
        <taxon>Butyricicoccus</taxon>
    </lineage>
</organism>